<dbReference type="InterPro" id="IPR016024">
    <property type="entry name" value="ARM-type_fold"/>
</dbReference>
<reference evidence="2" key="1">
    <citation type="thesis" date="2020" institute="ProQuest LLC" country="789 East Eisenhower Parkway, Ann Arbor, MI, USA">
        <title>Comparative Genomics and Chromosome Evolution.</title>
        <authorList>
            <person name="Mudd A.B."/>
        </authorList>
    </citation>
    <scope>NUCLEOTIDE SEQUENCE</scope>
    <source>
        <strain evidence="2">HN-11 Male</strain>
        <tissue evidence="2">Kidney and liver</tissue>
    </source>
</reference>
<evidence type="ECO:0000313" key="3">
    <source>
        <dbReference type="Proteomes" id="UP000770717"/>
    </source>
</evidence>
<proteinExistence type="predicted"/>
<dbReference type="GO" id="GO:0005829">
    <property type="term" value="C:cytosol"/>
    <property type="evidence" value="ECO:0007669"/>
    <property type="project" value="TreeGrafter"/>
</dbReference>
<dbReference type="EMBL" id="WNTK01000028">
    <property type="protein sequence ID" value="KAG9473007.1"/>
    <property type="molecule type" value="Genomic_DNA"/>
</dbReference>
<accession>A0A8J6EP84</accession>
<dbReference type="AlphaFoldDB" id="A0A8J6EP84"/>
<dbReference type="InterPro" id="IPR011989">
    <property type="entry name" value="ARM-like"/>
</dbReference>
<dbReference type="Gene3D" id="1.25.10.10">
    <property type="entry name" value="Leucine-rich Repeat Variant"/>
    <property type="match status" value="1"/>
</dbReference>
<sequence>MSGPLEAEFLLVRRRDLERLTTEVMQMKEFLPRILNQDLLESVQRLEVAESALEERELDCEHIKARLQATQSECLRSKEENLALLVQVTELREQSIQQVDYCTQMGSALCTLLWGVSNREETVKTILGMDKTAEFFSLAAQTVSSFVESLAANQDEDTEETHFVLGLAGTITNVAAVSCGRDFLMSSCRELMEKWIQLLGKIRSGSCNRLRVLILMSLYNVSIHREGLLWISQYMGLMSQLQLLLTDPDHEVCLHTLRLIQSLILEPDTLHMLWEDMQQCLPHITELSHKGSPEVQKMATELLEELRGSTVDS</sequence>
<comment type="caution">
    <text evidence="2">The sequence shown here is derived from an EMBL/GenBank/DDBJ whole genome shotgun (WGS) entry which is preliminary data.</text>
</comment>
<dbReference type="PANTHER" id="PTHR15434">
    <property type="entry name" value="HEAT SHOCK FACTOR 2-BINDING PROTEIN"/>
    <property type="match status" value="1"/>
</dbReference>
<keyword evidence="3" id="KW-1185">Reference proteome</keyword>
<organism evidence="2 3">
    <name type="scientific">Eleutherodactylus coqui</name>
    <name type="common">Puerto Rican coqui</name>
    <dbReference type="NCBI Taxonomy" id="57060"/>
    <lineage>
        <taxon>Eukaryota</taxon>
        <taxon>Metazoa</taxon>
        <taxon>Chordata</taxon>
        <taxon>Craniata</taxon>
        <taxon>Vertebrata</taxon>
        <taxon>Euteleostomi</taxon>
        <taxon>Amphibia</taxon>
        <taxon>Batrachia</taxon>
        <taxon>Anura</taxon>
        <taxon>Neobatrachia</taxon>
        <taxon>Hyloidea</taxon>
        <taxon>Eleutherodactylidae</taxon>
        <taxon>Eleutherodactylinae</taxon>
        <taxon>Eleutherodactylus</taxon>
        <taxon>Eleutherodactylus</taxon>
    </lineage>
</organism>
<dbReference type="SUPFAM" id="SSF48371">
    <property type="entry name" value="ARM repeat"/>
    <property type="match status" value="1"/>
</dbReference>
<protein>
    <recommendedName>
        <fullName evidence="4">Heat shock transcription factor 2 binding protein</fullName>
    </recommendedName>
</protein>
<evidence type="ECO:0000313" key="2">
    <source>
        <dbReference type="EMBL" id="KAG9473007.1"/>
    </source>
</evidence>
<name>A0A8J6EP84_ELECQ</name>
<dbReference type="OrthoDB" id="10065854at2759"/>
<dbReference type="InterPro" id="IPR039584">
    <property type="entry name" value="HSF2BP"/>
</dbReference>
<gene>
    <name evidence="2" type="ORF">GDO78_015307</name>
</gene>
<feature type="coiled-coil region" evidence="1">
    <location>
        <begin position="36"/>
        <end position="73"/>
    </location>
</feature>
<dbReference type="PANTHER" id="PTHR15434:SF2">
    <property type="entry name" value="HEAT SHOCK FACTOR 2-BINDING PROTEIN"/>
    <property type="match status" value="1"/>
</dbReference>
<evidence type="ECO:0000256" key="1">
    <source>
        <dbReference type="SAM" id="Coils"/>
    </source>
</evidence>
<dbReference type="Proteomes" id="UP000770717">
    <property type="component" value="Unassembled WGS sequence"/>
</dbReference>
<keyword evidence="1" id="KW-0175">Coiled coil</keyword>
<evidence type="ECO:0008006" key="4">
    <source>
        <dbReference type="Google" id="ProtNLM"/>
    </source>
</evidence>